<dbReference type="Pfam" id="PF00079">
    <property type="entry name" value="Serpin"/>
    <property type="match status" value="1"/>
</dbReference>
<dbReference type="InterPro" id="IPR000215">
    <property type="entry name" value="Serpin_fam"/>
</dbReference>
<keyword evidence="5" id="KW-1185">Reference proteome</keyword>
<accession>A0A8R1DHX6</accession>
<dbReference type="GO" id="GO:0005615">
    <property type="term" value="C:extracellular space"/>
    <property type="evidence" value="ECO:0007669"/>
    <property type="project" value="InterPro"/>
</dbReference>
<reference evidence="5" key="1">
    <citation type="submission" date="2010-08" db="EMBL/GenBank/DDBJ databases">
        <authorList>
            <consortium name="Caenorhabditis japonica Sequencing Consortium"/>
            <person name="Wilson R.K."/>
        </authorList>
    </citation>
    <scope>NUCLEOTIDE SEQUENCE [LARGE SCALE GENOMIC DNA]</scope>
    <source>
        <strain evidence="5">DF5081</strain>
    </source>
</reference>
<dbReference type="InterPro" id="IPR023796">
    <property type="entry name" value="Serpin_dom"/>
</dbReference>
<feature type="domain" description="Serpin" evidence="3">
    <location>
        <begin position="11"/>
        <end position="344"/>
    </location>
</feature>
<dbReference type="PROSITE" id="PS00284">
    <property type="entry name" value="SERPIN"/>
    <property type="match status" value="1"/>
</dbReference>
<dbReference type="SUPFAM" id="SSF56574">
    <property type="entry name" value="Serpins"/>
    <property type="match status" value="1"/>
</dbReference>
<dbReference type="SMART" id="SM00093">
    <property type="entry name" value="SERPIN"/>
    <property type="match status" value="1"/>
</dbReference>
<dbReference type="Proteomes" id="UP000005237">
    <property type="component" value="Unassembled WGS sequence"/>
</dbReference>
<dbReference type="Gene3D" id="2.30.39.10">
    <property type="entry name" value="Alpha-1-antitrypsin, domain 1"/>
    <property type="match status" value="1"/>
</dbReference>
<dbReference type="Gene3D" id="3.30.497.10">
    <property type="entry name" value="Antithrombin, subunit I, domain 2"/>
    <property type="match status" value="1"/>
</dbReference>
<evidence type="ECO:0000256" key="2">
    <source>
        <dbReference type="RuleBase" id="RU000411"/>
    </source>
</evidence>
<protein>
    <submittedName>
        <fullName evidence="4">SERPIN domain-containing protein</fullName>
    </submittedName>
</protein>
<dbReference type="GO" id="GO:0004867">
    <property type="term" value="F:serine-type endopeptidase inhibitor activity"/>
    <property type="evidence" value="ECO:0007669"/>
    <property type="project" value="InterPro"/>
</dbReference>
<dbReference type="PANTHER" id="PTHR11461:SF211">
    <property type="entry name" value="GH10112P-RELATED"/>
    <property type="match status" value="1"/>
</dbReference>
<name>A0A8R1DHX6_CAEJA</name>
<evidence type="ECO:0000313" key="5">
    <source>
        <dbReference type="Proteomes" id="UP000005237"/>
    </source>
</evidence>
<dbReference type="InterPro" id="IPR042185">
    <property type="entry name" value="Serpin_sf_2"/>
</dbReference>
<dbReference type="AlphaFoldDB" id="A0A8R1DHX6"/>
<evidence type="ECO:0000256" key="1">
    <source>
        <dbReference type="ARBA" id="ARBA00009500"/>
    </source>
</evidence>
<dbReference type="InterPro" id="IPR036186">
    <property type="entry name" value="Serpin_sf"/>
</dbReference>
<dbReference type="PANTHER" id="PTHR11461">
    <property type="entry name" value="SERINE PROTEASE INHIBITOR, SERPIN"/>
    <property type="match status" value="1"/>
</dbReference>
<sequence>MTLQAETTFGLNLLKTLPANESLVFSPLAVALVLSLVHCEAKGKTREQIGNAILPGANDDEIKTYYQSILTDSKTGKHGEEVNLASKAYTFGDYKLKMTLAETLDVSNQVFQSIDKINEYVSSATKDKVKRLACILTVMHAKALLISAMSFNGVWAHGFSVNSTSTKSFHLADDNTKNVPFIHSPAAYRSYASDDLFDVAVLDYKDPDYRFAILLPKYGLGEALEKLDSERFQNLLSSAKRTYMSTMIPKFLLTKKLILTPKLRELGIKDIFEDTEDLLTFSNALHKSIVEVNEKGTATDDTYVPMNPDEPSQKEPIEFKANHPFLFALVHKNHPLLLGKFYGQSNFIY</sequence>
<reference evidence="4" key="2">
    <citation type="submission" date="2022-06" db="UniProtKB">
        <authorList>
            <consortium name="EnsemblMetazoa"/>
        </authorList>
    </citation>
    <scope>IDENTIFICATION</scope>
    <source>
        <strain evidence="4">DF5081</strain>
    </source>
</reference>
<evidence type="ECO:0000313" key="4">
    <source>
        <dbReference type="EnsemblMetazoa" id="CJA02230.1"/>
    </source>
</evidence>
<dbReference type="InterPro" id="IPR042178">
    <property type="entry name" value="Serpin_sf_1"/>
</dbReference>
<dbReference type="EnsemblMetazoa" id="CJA02230.1">
    <property type="protein sequence ID" value="CJA02230.1"/>
    <property type="gene ID" value="WBGene00121434"/>
</dbReference>
<comment type="similarity">
    <text evidence="1 2">Belongs to the serpin family.</text>
</comment>
<dbReference type="OMA" id="HYSSANE"/>
<organism evidence="4 5">
    <name type="scientific">Caenorhabditis japonica</name>
    <dbReference type="NCBI Taxonomy" id="281687"/>
    <lineage>
        <taxon>Eukaryota</taxon>
        <taxon>Metazoa</taxon>
        <taxon>Ecdysozoa</taxon>
        <taxon>Nematoda</taxon>
        <taxon>Chromadorea</taxon>
        <taxon>Rhabditida</taxon>
        <taxon>Rhabditina</taxon>
        <taxon>Rhabditomorpha</taxon>
        <taxon>Rhabditoidea</taxon>
        <taxon>Rhabditidae</taxon>
        <taxon>Peloderinae</taxon>
        <taxon>Caenorhabditis</taxon>
    </lineage>
</organism>
<dbReference type="InterPro" id="IPR023795">
    <property type="entry name" value="Serpin_CS"/>
</dbReference>
<proteinExistence type="inferred from homology"/>
<evidence type="ECO:0000259" key="3">
    <source>
        <dbReference type="SMART" id="SM00093"/>
    </source>
</evidence>